<dbReference type="RefSeq" id="XP_025575666.1">
    <property type="nucleotide sequence ID" value="XM_025723818.1"/>
</dbReference>
<feature type="region of interest" description="Disordered" evidence="1">
    <location>
        <begin position="1"/>
        <end position="27"/>
    </location>
</feature>
<dbReference type="GeneID" id="37228683"/>
<accession>A0A395H1T5</accession>
<dbReference type="InterPro" id="IPR053201">
    <property type="entry name" value="Flavunoidine_N-MTase"/>
</dbReference>
<dbReference type="EMBL" id="KZ824436">
    <property type="protein sequence ID" value="RAL01339.1"/>
    <property type="molecule type" value="Genomic_DNA"/>
</dbReference>
<dbReference type="Proteomes" id="UP000249402">
    <property type="component" value="Unassembled WGS sequence"/>
</dbReference>
<dbReference type="OrthoDB" id="5984008at2759"/>
<evidence type="ECO:0000259" key="2">
    <source>
        <dbReference type="Pfam" id="PF00856"/>
    </source>
</evidence>
<dbReference type="Gene3D" id="2.170.270.10">
    <property type="entry name" value="SET domain"/>
    <property type="match status" value="1"/>
</dbReference>
<dbReference type="PANTHER" id="PTHR12350:SF19">
    <property type="entry name" value="SET DOMAIN-CONTAINING PROTEIN"/>
    <property type="match status" value="1"/>
</dbReference>
<keyword evidence="4" id="KW-1185">Reference proteome</keyword>
<reference evidence="3 4" key="1">
    <citation type="submission" date="2018-02" db="EMBL/GenBank/DDBJ databases">
        <title>The genomes of Aspergillus section Nigri reveals drivers in fungal speciation.</title>
        <authorList>
            <consortium name="DOE Joint Genome Institute"/>
            <person name="Vesth T.C."/>
            <person name="Nybo J."/>
            <person name="Theobald S."/>
            <person name="Brandl J."/>
            <person name="Frisvad J.C."/>
            <person name="Nielsen K.F."/>
            <person name="Lyhne E.K."/>
            <person name="Kogle M.E."/>
            <person name="Kuo A."/>
            <person name="Riley R."/>
            <person name="Clum A."/>
            <person name="Nolan M."/>
            <person name="Lipzen A."/>
            <person name="Salamov A."/>
            <person name="Henrissat B."/>
            <person name="Wiebenga A."/>
            <person name="De vries R.P."/>
            <person name="Grigoriev I.V."/>
            <person name="Mortensen U.H."/>
            <person name="Andersen M.R."/>
            <person name="Baker S.E."/>
        </authorList>
    </citation>
    <scope>NUCLEOTIDE SEQUENCE [LARGE SCALE GENOMIC DNA]</scope>
    <source>
        <strain evidence="3 4">CBS 121593</strain>
    </source>
</reference>
<name>A0A395H1T5_9EURO</name>
<protein>
    <recommendedName>
        <fullName evidence="2">SET domain-containing protein</fullName>
    </recommendedName>
</protein>
<feature type="domain" description="SET" evidence="2">
    <location>
        <begin position="86"/>
        <end position="123"/>
    </location>
</feature>
<dbReference type="AlphaFoldDB" id="A0A395H1T5"/>
<organism evidence="3 4">
    <name type="scientific">Aspergillus ibericus CBS 121593</name>
    <dbReference type="NCBI Taxonomy" id="1448316"/>
    <lineage>
        <taxon>Eukaryota</taxon>
        <taxon>Fungi</taxon>
        <taxon>Dikarya</taxon>
        <taxon>Ascomycota</taxon>
        <taxon>Pezizomycotina</taxon>
        <taxon>Eurotiomycetes</taxon>
        <taxon>Eurotiomycetidae</taxon>
        <taxon>Eurotiales</taxon>
        <taxon>Aspergillaceae</taxon>
        <taxon>Aspergillus</taxon>
        <taxon>Aspergillus subgen. Circumdati</taxon>
    </lineage>
</organism>
<dbReference type="STRING" id="1448316.A0A395H1T5"/>
<dbReference type="PANTHER" id="PTHR12350">
    <property type="entry name" value="HISTONE-LYSINE N-METHYLTRANSFERASE-RELATED"/>
    <property type="match status" value="1"/>
</dbReference>
<gene>
    <name evidence="3" type="ORF">BO80DRAFT_493447</name>
</gene>
<sequence>MSTTMTTTTTTTTATTKTTTEPTPTHPGLIRIHRSPLPFASGAYSLVSLPAGSLLTKITGATPSKKAYTSVQTGPDSHIELNSDLVYCNHSCDPTINFDMEKMEVRVVDDRDLKAGDPLTFFYPSTEWEMDQPFECTCGSGEKCKGWIDGAKNLGPEVLAGYWLNGHIGEMVRERDDGFFGHDWQQSDNTEDRR</sequence>
<dbReference type="VEuPathDB" id="FungiDB:BO80DRAFT_493447"/>
<dbReference type="SUPFAM" id="SSF82199">
    <property type="entry name" value="SET domain"/>
    <property type="match status" value="1"/>
</dbReference>
<dbReference type="Pfam" id="PF00856">
    <property type="entry name" value="SET"/>
    <property type="match status" value="1"/>
</dbReference>
<dbReference type="InterPro" id="IPR046341">
    <property type="entry name" value="SET_dom_sf"/>
</dbReference>
<evidence type="ECO:0000313" key="3">
    <source>
        <dbReference type="EMBL" id="RAL01339.1"/>
    </source>
</evidence>
<feature type="compositionally biased region" description="Low complexity" evidence="1">
    <location>
        <begin position="1"/>
        <end position="23"/>
    </location>
</feature>
<dbReference type="InterPro" id="IPR001214">
    <property type="entry name" value="SET_dom"/>
</dbReference>
<evidence type="ECO:0000313" key="4">
    <source>
        <dbReference type="Proteomes" id="UP000249402"/>
    </source>
</evidence>
<proteinExistence type="predicted"/>
<evidence type="ECO:0000256" key="1">
    <source>
        <dbReference type="SAM" id="MobiDB-lite"/>
    </source>
</evidence>